<dbReference type="Gene3D" id="3.40.50.150">
    <property type="entry name" value="Vaccinia Virus protein VP39"/>
    <property type="match status" value="1"/>
</dbReference>
<dbReference type="GO" id="GO:0008168">
    <property type="term" value="F:methyltransferase activity"/>
    <property type="evidence" value="ECO:0007669"/>
    <property type="project" value="UniProtKB-KW"/>
</dbReference>
<dbReference type="Proteomes" id="UP000433577">
    <property type="component" value="Chromosome 1"/>
</dbReference>
<evidence type="ECO:0000313" key="2">
    <source>
        <dbReference type="Proteomes" id="UP000433577"/>
    </source>
</evidence>
<name>A0A7Z2GFD8_9BURK</name>
<protein>
    <submittedName>
        <fullName evidence="1">Methyltransferase domain-containing protein</fullName>
    </submittedName>
</protein>
<proteinExistence type="predicted"/>
<dbReference type="KEGG" id="pacs:FAZ98_01385"/>
<keyword evidence="1" id="KW-0808">Transferase</keyword>
<dbReference type="RefSeq" id="WP_158948068.1">
    <property type="nucleotide sequence ID" value="NZ_CP046913.1"/>
</dbReference>
<dbReference type="OrthoDB" id="9791944at2"/>
<dbReference type="Pfam" id="PF13489">
    <property type="entry name" value="Methyltransf_23"/>
    <property type="match status" value="1"/>
</dbReference>
<dbReference type="Gene3D" id="3.40.50.2000">
    <property type="entry name" value="Glycogen Phosphorylase B"/>
    <property type="match status" value="1"/>
</dbReference>
<sequence>MADVKAGKKIEPFAGIPVYYYSCTKCGFTFSTQFDEWTPEMFRQYVYNDNYIHHDPDYFSTRLKKNVFLLSQNFPEIAPGSILVYGAVPIDNAFQIRLQEAGFGDVTSTGPESYPSLAGKKFDTILAFDALEHHPEPRQLFENLVSLLNHDGAILFSARLADFPENSEASNKTLLLPRNGYVSLHTRESLSILASEFQLSLESFDSHDFYALFKPDRPAWANKYFPHDQPDAAREMLRGREIVTSDITLYEPIQAALRTAAEGHVSEAIRILDNLLETQPFNRDLHMDRGLLRMKSGAIADALDDMEYFYKGSMISQRGVFRDLKARASEFEGKLVVIVSDAGIGDLLWLVRYGVLLHEVGVRVVVECNPIFHSLFDNASWITHAAAVGDVPIPFLYRIPLHNLPGAFETRRETIPSFPHYLAASEEKIAYWKARLPASRKIRVGISWRSSNERTSGWASKRSMDLSMLLGAFDPEKYDCVVVQKDLNEAEREIIALHEWIHIPTGEINCIEDTAGLLSCMDLVVSTCTMIPHLSGALGIPTFLMLSTNASWVWMTEGETTPWYAAMKLFRQHTLGDWQPPVAHLGHALREFTRGN</sequence>
<evidence type="ECO:0000313" key="1">
    <source>
        <dbReference type="EMBL" id="QGZ60494.1"/>
    </source>
</evidence>
<accession>A0A7Z2GFD8</accession>
<dbReference type="AlphaFoldDB" id="A0A7Z2GFD8"/>
<keyword evidence="1" id="KW-0489">Methyltransferase</keyword>
<gene>
    <name evidence="1" type="ORF">FAZ98_01385</name>
</gene>
<dbReference type="InterPro" id="IPR029063">
    <property type="entry name" value="SAM-dependent_MTases_sf"/>
</dbReference>
<dbReference type="GO" id="GO:0032259">
    <property type="term" value="P:methylation"/>
    <property type="evidence" value="ECO:0007669"/>
    <property type="project" value="UniProtKB-KW"/>
</dbReference>
<dbReference type="SUPFAM" id="SSF53756">
    <property type="entry name" value="UDP-Glycosyltransferase/glycogen phosphorylase"/>
    <property type="match status" value="1"/>
</dbReference>
<reference evidence="1 2" key="1">
    <citation type="submission" date="2019-12" db="EMBL/GenBank/DDBJ databases">
        <title>Paraburkholderia acidiphila 7Q-K02 sp. nov and Paraburkholderia acidisoli DHF22 sp. nov., two strains isolated from forest soil.</title>
        <authorList>
            <person name="Gao Z."/>
            <person name="Qiu L."/>
        </authorList>
    </citation>
    <scope>NUCLEOTIDE SEQUENCE [LARGE SCALE GENOMIC DNA]</scope>
    <source>
        <strain evidence="1 2">DHF22</strain>
    </source>
</reference>
<dbReference type="SUPFAM" id="SSF53335">
    <property type="entry name" value="S-adenosyl-L-methionine-dependent methyltransferases"/>
    <property type="match status" value="1"/>
</dbReference>
<dbReference type="EMBL" id="CP046913">
    <property type="protein sequence ID" value="QGZ60494.1"/>
    <property type="molecule type" value="Genomic_DNA"/>
</dbReference>
<organism evidence="1 2">
    <name type="scientific">Paraburkholderia acidisoli</name>
    <dbReference type="NCBI Taxonomy" id="2571748"/>
    <lineage>
        <taxon>Bacteria</taxon>
        <taxon>Pseudomonadati</taxon>
        <taxon>Pseudomonadota</taxon>
        <taxon>Betaproteobacteria</taxon>
        <taxon>Burkholderiales</taxon>
        <taxon>Burkholderiaceae</taxon>
        <taxon>Paraburkholderia</taxon>
    </lineage>
</organism>
<keyword evidence="2" id="KW-1185">Reference proteome</keyword>